<feature type="non-terminal residue" evidence="11">
    <location>
        <position position="1"/>
    </location>
</feature>
<dbReference type="GO" id="GO:0008320">
    <property type="term" value="F:protein transmembrane transporter activity"/>
    <property type="evidence" value="ECO:0007669"/>
    <property type="project" value="InterPro"/>
</dbReference>
<dbReference type="GO" id="GO:0043952">
    <property type="term" value="P:protein transport by the Sec complex"/>
    <property type="evidence" value="ECO:0007669"/>
    <property type="project" value="TreeGrafter"/>
</dbReference>
<sequence length="94" mass="9943">AEATPEASAKATKAEAKKQEKSIQRNANPGFFGRLGAYFAGVRTEMHRVVWPSSSELAGFSVAVIATIIFFGLVTWLVDTGIVAGLVAFTGLRG</sequence>
<keyword evidence="3" id="KW-1003">Cell membrane</keyword>
<evidence type="ECO:0000256" key="10">
    <source>
        <dbReference type="SAM" id="Phobius"/>
    </source>
</evidence>
<comment type="subcellular location">
    <subcellularLocation>
        <location evidence="1">Membrane</location>
    </subcellularLocation>
</comment>
<evidence type="ECO:0000256" key="9">
    <source>
        <dbReference type="SAM" id="MobiDB-lite"/>
    </source>
</evidence>
<dbReference type="PROSITE" id="PS01067">
    <property type="entry name" value="SECE_SEC61G"/>
    <property type="match status" value="1"/>
</dbReference>
<feature type="compositionally biased region" description="Basic and acidic residues" evidence="9">
    <location>
        <begin position="12"/>
        <end position="23"/>
    </location>
</feature>
<evidence type="ECO:0000256" key="6">
    <source>
        <dbReference type="ARBA" id="ARBA00022989"/>
    </source>
</evidence>
<evidence type="ECO:0000256" key="7">
    <source>
        <dbReference type="ARBA" id="ARBA00023010"/>
    </source>
</evidence>
<organism evidence="11 12">
    <name type="scientific">Lancefieldella parvula</name>
    <dbReference type="NCBI Taxonomy" id="1382"/>
    <lineage>
        <taxon>Bacteria</taxon>
        <taxon>Bacillati</taxon>
        <taxon>Actinomycetota</taxon>
        <taxon>Coriobacteriia</taxon>
        <taxon>Coriobacteriales</taxon>
        <taxon>Atopobiaceae</taxon>
        <taxon>Lancefieldella</taxon>
    </lineage>
</organism>
<keyword evidence="4 10" id="KW-0812">Transmembrane</keyword>
<feature type="region of interest" description="Disordered" evidence="9">
    <location>
        <begin position="1"/>
        <end position="27"/>
    </location>
</feature>
<proteinExistence type="inferred from homology"/>
<comment type="caution">
    <text evidence="11">The sequence shown here is derived from an EMBL/GenBank/DDBJ whole genome shotgun (WGS) entry which is preliminary data.</text>
</comment>
<evidence type="ECO:0000256" key="2">
    <source>
        <dbReference type="ARBA" id="ARBA00022448"/>
    </source>
</evidence>
<dbReference type="Pfam" id="PF00584">
    <property type="entry name" value="SecE"/>
    <property type="match status" value="1"/>
</dbReference>
<dbReference type="InterPro" id="IPR005807">
    <property type="entry name" value="SecE_bac"/>
</dbReference>
<evidence type="ECO:0000256" key="5">
    <source>
        <dbReference type="ARBA" id="ARBA00022927"/>
    </source>
</evidence>
<evidence type="ECO:0000313" key="11">
    <source>
        <dbReference type="EMBL" id="MBF4803116.1"/>
    </source>
</evidence>
<reference evidence="11" key="1">
    <citation type="submission" date="2020-04" db="EMBL/GenBank/DDBJ databases">
        <title>Deep metagenomics examines the oral microbiome during advanced dental caries in children, revealing novel taxa and co-occurrences with host molecules.</title>
        <authorList>
            <person name="Baker J.L."/>
            <person name="Morton J.T."/>
            <person name="Dinis M."/>
            <person name="Alvarez R."/>
            <person name="Tran N.C."/>
            <person name="Knight R."/>
            <person name="Edlund A."/>
        </authorList>
    </citation>
    <scope>NUCLEOTIDE SEQUENCE</scope>
    <source>
        <strain evidence="11">JCVI_3_bin.11</strain>
    </source>
</reference>
<dbReference type="AlphaFoldDB" id="A0A9D5X3X0"/>
<evidence type="ECO:0000256" key="1">
    <source>
        <dbReference type="ARBA" id="ARBA00004370"/>
    </source>
</evidence>
<dbReference type="GO" id="GO:0006886">
    <property type="term" value="P:intracellular protein transport"/>
    <property type="evidence" value="ECO:0007669"/>
    <property type="project" value="InterPro"/>
</dbReference>
<dbReference type="GO" id="GO:0005886">
    <property type="term" value="C:plasma membrane"/>
    <property type="evidence" value="ECO:0007669"/>
    <property type="project" value="TreeGrafter"/>
</dbReference>
<dbReference type="InterPro" id="IPR038379">
    <property type="entry name" value="SecE_sf"/>
</dbReference>
<dbReference type="Gene3D" id="1.20.5.1030">
    <property type="entry name" value="Preprotein translocase secy subunit"/>
    <property type="match status" value="1"/>
</dbReference>
<dbReference type="NCBIfam" id="TIGR00964">
    <property type="entry name" value="secE_bact"/>
    <property type="match status" value="1"/>
</dbReference>
<dbReference type="GO" id="GO:0009306">
    <property type="term" value="P:protein secretion"/>
    <property type="evidence" value="ECO:0007669"/>
    <property type="project" value="InterPro"/>
</dbReference>
<feature type="compositionally biased region" description="Low complexity" evidence="9">
    <location>
        <begin position="1"/>
        <end position="11"/>
    </location>
</feature>
<feature type="transmembrane region" description="Helical" evidence="10">
    <location>
        <begin position="60"/>
        <end position="89"/>
    </location>
</feature>
<protein>
    <submittedName>
        <fullName evidence="11">Preprotein translocase subunit SecE</fullName>
    </submittedName>
</protein>
<keyword evidence="6 10" id="KW-1133">Transmembrane helix</keyword>
<name>A0A9D5X3X0_9ACTN</name>
<keyword evidence="7" id="KW-0811">Translocation</keyword>
<dbReference type="PANTHER" id="PTHR33910">
    <property type="entry name" value="PROTEIN TRANSLOCASE SUBUNIT SECE"/>
    <property type="match status" value="1"/>
</dbReference>
<dbReference type="Proteomes" id="UP000787322">
    <property type="component" value="Unassembled WGS sequence"/>
</dbReference>
<accession>A0A9D5X3X0</accession>
<keyword evidence="2" id="KW-0813">Transport</keyword>
<evidence type="ECO:0000256" key="8">
    <source>
        <dbReference type="ARBA" id="ARBA00023136"/>
    </source>
</evidence>
<keyword evidence="8 10" id="KW-0472">Membrane</keyword>
<evidence type="ECO:0000256" key="4">
    <source>
        <dbReference type="ARBA" id="ARBA00022692"/>
    </source>
</evidence>
<dbReference type="GO" id="GO:0006605">
    <property type="term" value="P:protein targeting"/>
    <property type="evidence" value="ECO:0007669"/>
    <property type="project" value="InterPro"/>
</dbReference>
<gene>
    <name evidence="11" type="primary">secE</name>
    <name evidence="11" type="ORF">HXK24_04790</name>
</gene>
<dbReference type="EMBL" id="JABZGU010000107">
    <property type="protein sequence ID" value="MBF4803116.1"/>
    <property type="molecule type" value="Genomic_DNA"/>
</dbReference>
<keyword evidence="5" id="KW-0653">Protein transport</keyword>
<dbReference type="InterPro" id="IPR001901">
    <property type="entry name" value="Translocase_SecE/Sec61-g"/>
</dbReference>
<dbReference type="HAMAP" id="MF_00422">
    <property type="entry name" value="SecE"/>
    <property type="match status" value="1"/>
</dbReference>
<evidence type="ECO:0000256" key="3">
    <source>
        <dbReference type="ARBA" id="ARBA00022475"/>
    </source>
</evidence>
<evidence type="ECO:0000313" key="12">
    <source>
        <dbReference type="Proteomes" id="UP000787322"/>
    </source>
</evidence>
<dbReference type="PANTHER" id="PTHR33910:SF1">
    <property type="entry name" value="PROTEIN TRANSLOCASE SUBUNIT SECE"/>
    <property type="match status" value="1"/>
</dbReference>